<gene>
    <name evidence="2" type="ORF">FZEAL_95</name>
</gene>
<reference evidence="2" key="2">
    <citation type="submission" date="2020-05" db="EMBL/GenBank/DDBJ databases">
        <authorList>
            <person name="Kim H.-S."/>
            <person name="Proctor R.H."/>
            <person name="Brown D.W."/>
        </authorList>
    </citation>
    <scope>NUCLEOTIDE SEQUENCE</scope>
    <source>
        <strain evidence="2">NRRL 22465</strain>
    </source>
</reference>
<dbReference type="Proteomes" id="UP000635477">
    <property type="component" value="Unassembled WGS sequence"/>
</dbReference>
<dbReference type="PANTHER" id="PTHR37538:SF4">
    <property type="entry name" value="PITSLRE SERINE_THREONINE-PROTEIN KINASE CDC2L1"/>
    <property type="match status" value="1"/>
</dbReference>
<accession>A0A8H4UW67</accession>
<protein>
    <submittedName>
        <fullName evidence="2">Uncharacterized protein</fullName>
    </submittedName>
</protein>
<comment type="caution">
    <text evidence="2">The sequence shown here is derived from an EMBL/GenBank/DDBJ whole genome shotgun (WGS) entry which is preliminary data.</text>
</comment>
<feature type="region of interest" description="Disordered" evidence="1">
    <location>
        <begin position="390"/>
        <end position="435"/>
    </location>
</feature>
<feature type="compositionally biased region" description="Polar residues" evidence="1">
    <location>
        <begin position="409"/>
        <end position="432"/>
    </location>
</feature>
<dbReference type="EMBL" id="JABEYC010000004">
    <property type="protein sequence ID" value="KAF4984804.1"/>
    <property type="molecule type" value="Genomic_DNA"/>
</dbReference>
<reference evidence="2" key="1">
    <citation type="journal article" date="2020" name="BMC Genomics">
        <title>Correction to: Identification and distribution of gene clusters required for synthesis of sphingolipid metabolism inhibitors in diverse species of the filamentous fungus Fusarium.</title>
        <authorList>
            <person name="Kim H.S."/>
            <person name="Lohmar J.M."/>
            <person name="Busman M."/>
            <person name="Brown D.W."/>
            <person name="Naumann T.A."/>
            <person name="Divon H.H."/>
            <person name="Lysoe E."/>
            <person name="Uhlig S."/>
            <person name="Proctor R.H."/>
        </authorList>
    </citation>
    <scope>NUCLEOTIDE SEQUENCE</scope>
    <source>
        <strain evidence="2">NRRL 22465</strain>
    </source>
</reference>
<keyword evidence="3" id="KW-1185">Reference proteome</keyword>
<evidence type="ECO:0000313" key="2">
    <source>
        <dbReference type="EMBL" id="KAF4984804.1"/>
    </source>
</evidence>
<evidence type="ECO:0000256" key="1">
    <source>
        <dbReference type="SAM" id="MobiDB-lite"/>
    </source>
</evidence>
<feature type="compositionally biased region" description="Polar residues" evidence="1">
    <location>
        <begin position="447"/>
        <end position="473"/>
    </location>
</feature>
<dbReference type="OrthoDB" id="3594103at2759"/>
<feature type="region of interest" description="Disordered" evidence="1">
    <location>
        <begin position="447"/>
        <end position="480"/>
    </location>
</feature>
<feature type="region of interest" description="Disordered" evidence="1">
    <location>
        <begin position="331"/>
        <end position="350"/>
    </location>
</feature>
<feature type="compositionally biased region" description="Acidic residues" evidence="1">
    <location>
        <begin position="336"/>
        <end position="347"/>
    </location>
</feature>
<dbReference type="AlphaFoldDB" id="A0A8H4UW67"/>
<dbReference type="PANTHER" id="PTHR37538">
    <property type="entry name" value="BTB DOMAIN-CONTAINING PROTEIN"/>
    <property type="match status" value="1"/>
</dbReference>
<name>A0A8H4UW67_9HYPO</name>
<sequence length="480" mass="52935">MNLEDDGRPESSSYEEPICAVYCNNAGRPLHVPKDLLRQSPVLDSRLEAKSLSSDNDMHLDITSNTGHVLIHFLTTGTYQCLKPLGNTVAEKYASEFTTATRVYVAAESYQLPTLRHLARLEIVALGNKLSLSDLIDIIVRWDMSLATLPGILAYMEARMLPLCRSTTHAPLDKILSELGTPNTLSKAILAILKRLLLLKSAELCQKPYLSLGDGLSQEGSCSGEVMKDNDSQSVRKRSSEILEKANDNKSDDFSKRKQVSVILRAMKEAEWQAVREPKDAEIARESGELTVLLGKEASGGKTTRKDQRRLIDLKNNAEAWAEARAVREAEARADEEAEDAEVEAAEAEAQNDRTEISFLLTSQKRRGGRLCKEDRERLSLLRRRVEGRPVQNSFASPNPAVPEADAKQISSSKLSQAATADDNVQSPSSLAESRCVASDNWRFINVSSNKPSSGEQSSFSIDDDQYTPTSGDGLSHAEW</sequence>
<organism evidence="2 3">
    <name type="scientific">Fusarium zealandicum</name>
    <dbReference type="NCBI Taxonomy" id="1053134"/>
    <lineage>
        <taxon>Eukaryota</taxon>
        <taxon>Fungi</taxon>
        <taxon>Dikarya</taxon>
        <taxon>Ascomycota</taxon>
        <taxon>Pezizomycotina</taxon>
        <taxon>Sordariomycetes</taxon>
        <taxon>Hypocreomycetidae</taxon>
        <taxon>Hypocreales</taxon>
        <taxon>Nectriaceae</taxon>
        <taxon>Fusarium</taxon>
        <taxon>Fusarium staphyleae species complex</taxon>
    </lineage>
</organism>
<evidence type="ECO:0000313" key="3">
    <source>
        <dbReference type="Proteomes" id="UP000635477"/>
    </source>
</evidence>
<proteinExistence type="predicted"/>